<dbReference type="RefSeq" id="WP_209364898.1">
    <property type="nucleotide sequence ID" value="NZ_CP046956.1"/>
</dbReference>
<sequence length="320" mass="36667">MSESNIYQITVPTPFAVGDVHVYLIKGDTLTLIDAGTKTKQAWEALVNGLEKLGYSPKDIEQLVLTHHHPDHIGFTEEFPRLKAIYGHALNDVWLKREEAYFQRYEQFFHDLYIKSGVPESYQAFLKTLRAPLRFAGKGELSDYLVEGDRLPGHEEYRVVETPGHAQSHLSFYQEESRAFIGGDHLLSHISSNPLLEPPIEPGMDRPKPLLQYRSALNHCKELGIHTVYPGHGPIFTEAASLIDKRLQKQEQRAERVREILEDGRKTAFQICEKLFPNQINKEFGLTMSETIGQLDYLEDCHKIERINVNGISKFQIRSE</sequence>
<dbReference type="InterPro" id="IPR036866">
    <property type="entry name" value="RibonucZ/Hydroxyglut_hydro"/>
</dbReference>
<name>A0ABX7VT89_9BACI</name>
<keyword evidence="3" id="KW-1185">Reference proteome</keyword>
<dbReference type="Pfam" id="PF00753">
    <property type="entry name" value="Lactamase_B"/>
    <property type="match status" value="1"/>
</dbReference>
<protein>
    <submittedName>
        <fullName evidence="2">MBL fold metallo-hydrolase</fullName>
    </submittedName>
</protein>
<gene>
    <name evidence="2" type="ORF">ERJ70_10705</name>
</gene>
<dbReference type="InterPro" id="IPR001279">
    <property type="entry name" value="Metallo-B-lactamas"/>
</dbReference>
<reference evidence="2 3" key="1">
    <citation type="submission" date="2019-12" db="EMBL/GenBank/DDBJ databases">
        <title>The whole genome sequencing of a strain isolated from a Mars analog, Dalangtan Playa.</title>
        <authorList>
            <person name="Huang T."/>
        </authorList>
    </citation>
    <scope>NUCLEOTIDE SEQUENCE [LARGE SCALE GENOMIC DNA]</scope>
    <source>
        <strain evidence="2 3">DP4-553-S</strain>
    </source>
</reference>
<dbReference type="SUPFAM" id="SSF56281">
    <property type="entry name" value="Metallo-hydrolase/oxidoreductase"/>
    <property type="match status" value="1"/>
</dbReference>
<feature type="domain" description="Metallo-beta-lactamase" evidence="1">
    <location>
        <begin position="19"/>
        <end position="232"/>
    </location>
</feature>
<dbReference type="Proteomes" id="UP000665043">
    <property type="component" value="Chromosome"/>
</dbReference>
<proteinExistence type="predicted"/>
<dbReference type="EMBL" id="CP046956">
    <property type="protein sequence ID" value="QTM99728.1"/>
    <property type="molecule type" value="Genomic_DNA"/>
</dbReference>
<dbReference type="Gene3D" id="3.60.15.10">
    <property type="entry name" value="Ribonuclease Z/Hydroxyacylglutathione hydrolase-like"/>
    <property type="match status" value="1"/>
</dbReference>
<dbReference type="SMART" id="SM00849">
    <property type="entry name" value="Lactamase_B"/>
    <property type="match status" value="1"/>
</dbReference>
<organism evidence="2 3">
    <name type="scientific">Sediminibacillus dalangtanensis</name>
    <dbReference type="NCBI Taxonomy" id="2729421"/>
    <lineage>
        <taxon>Bacteria</taxon>
        <taxon>Bacillati</taxon>
        <taxon>Bacillota</taxon>
        <taxon>Bacilli</taxon>
        <taxon>Bacillales</taxon>
        <taxon>Bacillaceae</taxon>
        <taxon>Sediminibacillus</taxon>
    </lineage>
</organism>
<accession>A0ABX7VT89</accession>
<evidence type="ECO:0000313" key="3">
    <source>
        <dbReference type="Proteomes" id="UP000665043"/>
    </source>
</evidence>
<evidence type="ECO:0000313" key="2">
    <source>
        <dbReference type="EMBL" id="QTM99728.1"/>
    </source>
</evidence>
<dbReference type="InterPro" id="IPR050662">
    <property type="entry name" value="Sec-metab_biosynth-thioest"/>
</dbReference>
<dbReference type="PANTHER" id="PTHR23131:SF4">
    <property type="entry name" value="METALLO-BETA-LACTAMASE SUPERFAMILY POTEIN"/>
    <property type="match status" value="1"/>
</dbReference>
<dbReference type="PANTHER" id="PTHR23131">
    <property type="entry name" value="ENDORIBONUCLEASE LACTB2"/>
    <property type="match status" value="1"/>
</dbReference>
<evidence type="ECO:0000259" key="1">
    <source>
        <dbReference type="SMART" id="SM00849"/>
    </source>
</evidence>